<organism evidence="3 4">
    <name type="scientific">Yinghuangia aomiensis</name>
    <dbReference type="NCBI Taxonomy" id="676205"/>
    <lineage>
        <taxon>Bacteria</taxon>
        <taxon>Bacillati</taxon>
        <taxon>Actinomycetota</taxon>
        <taxon>Actinomycetes</taxon>
        <taxon>Kitasatosporales</taxon>
        <taxon>Streptomycetaceae</taxon>
        <taxon>Yinghuangia</taxon>
    </lineage>
</organism>
<sequence length="546" mass="56029">MTVWINRYSEERVRARERSAPADGPLAGVRFAVKDNLDVAGLPTTAACPALADRVAEADAEAVARLAAAGAVPVGKTNMDQFATGLVGTRSPYGACHSVFAADRVSGGSSSGSAVAVARGDVPLALGTDTAGSGRVPAAFNGIVGIKPTRGLVSTRGLLPACRSLDCVTAFTRTVAEGRTALRAMAGFDPGDPWSRAAPAVPPPGIAASLRIVAVPAGPLDLDPGHDAAWQAAVARARTVFDAVVEVDITPFLAAARLLYAGPWPAERFAAFGALLTPDGPHLDPTVRRIALAGRDVDGADVFAGLDRLAELRRATEPVWWEVDTLMLPVTPGHPTLAEVAADPVGVNARLGTYTNFVNLLDLAAVAVPAGTRADGLPFGVQFVAPAFADEPLLDAAARWCGEPCADPAPAPGRVLLAVAGAHLSGLPLNGQLLSFGARLHRRTRTAAGYRLFRLPGPGIPRPGLVAGGDGLAAGIAVEVWDVPEQGVGWLLSRIPAPLGLGRVTLADGTSVAGFVTVEGAVRDAEDVSRYGSWRRVLAAADGSPG</sequence>
<dbReference type="EMBL" id="BAABHS010000046">
    <property type="protein sequence ID" value="GAA4992129.1"/>
    <property type="molecule type" value="Genomic_DNA"/>
</dbReference>
<dbReference type="InterPro" id="IPR023631">
    <property type="entry name" value="Amidase_dom"/>
</dbReference>
<keyword evidence="3" id="KW-0378">Hydrolase</keyword>
<dbReference type="PANTHER" id="PTHR11895">
    <property type="entry name" value="TRANSAMIDASE"/>
    <property type="match status" value="1"/>
</dbReference>
<name>A0ABP9I908_9ACTN</name>
<dbReference type="InterPro" id="IPR053844">
    <property type="entry name" value="AH_C"/>
</dbReference>
<evidence type="ECO:0000259" key="1">
    <source>
        <dbReference type="Pfam" id="PF01425"/>
    </source>
</evidence>
<dbReference type="Pfam" id="PF01425">
    <property type="entry name" value="Amidase"/>
    <property type="match status" value="1"/>
</dbReference>
<dbReference type="NCBIfam" id="TIGR02713">
    <property type="entry name" value="allophanate_hyd"/>
    <property type="match status" value="1"/>
</dbReference>
<evidence type="ECO:0000313" key="3">
    <source>
        <dbReference type="EMBL" id="GAA4992129.1"/>
    </source>
</evidence>
<dbReference type="Gene3D" id="1.20.58.1700">
    <property type="match status" value="1"/>
</dbReference>
<dbReference type="Pfam" id="PF21986">
    <property type="entry name" value="AH_C"/>
    <property type="match status" value="1"/>
</dbReference>
<dbReference type="InterPro" id="IPR036928">
    <property type="entry name" value="AS_sf"/>
</dbReference>
<protein>
    <submittedName>
        <fullName evidence="3">Allophanate hydrolase</fullName>
    </submittedName>
</protein>
<dbReference type="NCBIfam" id="NF006043">
    <property type="entry name" value="PRK08186.1"/>
    <property type="match status" value="1"/>
</dbReference>
<keyword evidence="4" id="KW-1185">Reference proteome</keyword>
<gene>
    <name evidence="3" type="primary">atzF</name>
    <name evidence="3" type="ORF">GCM10023205_75660</name>
</gene>
<dbReference type="Gene3D" id="3.10.490.10">
    <property type="entry name" value="Gamma-glutamyl cyclotransferase-like"/>
    <property type="match status" value="1"/>
</dbReference>
<feature type="domain" description="Amidase" evidence="1">
    <location>
        <begin position="17"/>
        <end position="394"/>
    </location>
</feature>
<dbReference type="InterPro" id="IPR014085">
    <property type="entry name" value="Allophanate_hydrolase"/>
</dbReference>
<feature type="domain" description="Allophanate hydrolase C-terminal" evidence="2">
    <location>
        <begin position="416"/>
        <end position="538"/>
    </location>
</feature>
<evidence type="ECO:0000313" key="4">
    <source>
        <dbReference type="Proteomes" id="UP001500466"/>
    </source>
</evidence>
<accession>A0ABP9I908</accession>
<comment type="caution">
    <text evidence="3">The sequence shown here is derived from an EMBL/GenBank/DDBJ whole genome shotgun (WGS) entry which is preliminary data.</text>
</comment>
<dbReference type="InterPro" id="IPR000120">
    <property type="entry name" value="Amidase"/>
</dbReference>
<dbReference type="RefSeq" id="WP_345680388.1">
    <property type="nucleotide sequence ID" value="NZ_BAABHS010000046.1"/>
</dbReference>
<dbReference type="PANTHER" id="PTHR11895:SF169">
    <property type="entry name" value="GLUTAMYL-TRNA(GLN) AMIDOTRANSFERASE"/>
    <property type="match status" value="1"/>
</dbReference>
<reference evidence="4" key="1">
    <citation type="journal article" date="2019" name="Int. J. Syst. Evol. Microbiol.">
        <title>The Global Catalogue of Microorganisms (GCM) 10K type strain sequencing project: providing services to taxonomists for standard genome sequencing and annotation.</title>
        <authorList>
            <consortium name="The Broad Institute Genomics Platform"/>
            <consortium name="The Broad Institute Genome Sequencing Center for Infectious Disease"/>
            <person name="Wu L."/>
            <person name="Ma J."/>
        </authorList>
    </citation>
    <scope>NUCLEOTIDE SEQUENCE [LARGE SCALE GENOMIC DNA]</scope>
    <source>
        <strain evidence="4">JCM 17986</strain>
    </source>
</reference>
<proteinExistence type="predicted"/>
<dbReference type="SUPFAM" id="SSF75304">
    <property type="entry name" value="Amidase signature (AS) enzymes"/>
    <property type="match status" value="1"/>
</dbReference>
<dbReference type="Proteomes" id="UP001500466">
    <property type="component" value="Unassembled WGS sequence"/>
</dbReference>
<dbReference type="GO" id="GO:0016787">
    <property type="term" value="F:hydrolase activity"/>
    <property type="evidence" value="ECO:0007669"/>
    <property type="project" value="UniProtKB-KW"/>
</dbReference>
<dbReference type="Gene3D" id="3.90.1300.10">
    <property type="entry name" value="Amidase signature (AS) domain"/>
    <property type="match status" value="1"/>
</dbReference>
<evidence type="ECO:0000259" key="2">
    <source>
        <dbReference type="Pfam" id="PF21986"/>
    </source>
</evidence>